<name>A0A1I8HWJ3_9PLAT</name>
<dbReference type="WBParaSite" id="maker-uti_cns_0008188-snap-gene-0.6-mRNA-1">
    <property type="protein sequence ID" value="maker-uti_cns_0008188-snap-gene-0.6-mRNA-1"/>
    <property type="gene ID" value="maker-uti_cns_0008188-snap-gene-0.6"/>
</dbReference>
<organism evidence="3 4">
    <name type="scientific">Macrostomum lignano</name>
    <dbReference type="NCBI Taxonomy" id="282301"/>
    <lineage>
        <taxon>Eukaryota</taxon>
        <taxon>Metazoa</taxon>
        <taxon>Spiralia</taxon>
        <taxon>Lophotrochozoa</taxon>
        <taxon>Platyhelminthes</taxon>
        <taxon>Rhabditophora</taxon>
        <taxon>Macrostomorpha</taxon>
        <taxon>Macrostomida</taxon>
        <taxon>Macrostomidae</taxon>
        <taxon>Macrostomum</taxon>
    </lineage>
</organism>
<protein>
    <submittedName>
        <fullName evidence="4">ANK_REP_REGION domain-containing protein</fullName>
    </submittedName>
</protein>
<keyword evidence="1" id="KW-0040">ANK repeat</keyword>
<dbReference type="SMART" id="SM00248">
    <property type="entry name" value="ANK"/>
    <property type="match status" value="8"/>
</dbReference>
<reference evidence="4" key="1">
    <citation type="submission" date="2016-11" db="UniProtKB">
        <authorList>
            <consortium name="WormBaseParasite"/>
        </authorList>
    </citation>
    <scope>IDENTIFICATION</scope>
</reference>
<sequence length="472" mass="52180">MSNVNSCEESDASSYSDASVDSDSEEPKQTSKQQNMKEELDVSLDAGQQRKQIFHAIRTGQAEKFSQLTTKYGSVCLDYLDEATGLSCLNLAVQCGRARIVSAILNSYGSKGSERRNKAANATCKGLTPLHLAANFCHSRALISLLAGAEIDWNIRDDRGQTAVHIACNRNDDNIIKLLLAYDWNNKATKKGCKCCNPVSICVSAKVNEKLEKQPWKNMQILRESAAPVNEGQKTLFWKNIPPSQNANKLLTSKDSHDVTPLMLAASAKGSLLKHLREKLEEEALKKAIKMKDHDGNTMLHYAVVSNEAEKIELLVGRGADINAENSDKSTPLLVASTLGHTKSVIKLLELGASKYTKDKQGRTAMHWCFRQQDTNIYDALMKEASEEENDAEFMTPFHWACRQARQEEAMLMVKKNSKLLGKVDAQLRTGLHWAVLANSTDLVKALLQLKTEPNQPATVLSKCLNAGDFQG</sequence>
<feature type="compositionally biased region" description="Basic and acidic residues" evidence="2">
    <location>
        <begin position="25"/>
        <end position="38"/>
    </location>
</feature>
<feature type="repeat" description="ANK" evidence="1">
    <location>
        <begin position="295"/>
        <end position="327"/>
    </location>
</feature>
<accession>A0A1I8HWJ3</accession>
<keyword evidence="3" id="KW-1185">Reference proteome</keyword>
<feature type="repeat" description="ANK" evidence="1">
    <location>
        <begin position="328"/>
        <end position="360"/>
    </location>
</feature>
<dbReference type="PROSITE" id="PS50297">
    <property type="entry name" value="ANK_REP_REGION"/>
    <property type="match status" value="2"/>
</dbReference>
<dbReference type="AlphaFoldDB" id="A0A1I8HWJ3"/>
<dbReference type="PRINTS" id="PR01415">
    <property type="entry name" value="ANKYRIN"/>
</dbReference>
<evidence type="ECO:0000313" key="4">
    <source>
        <dbReference type="WBParaSite" id="maker-uti_cns_0008188-snap-gene-0.6-mRNA-1"/>
    </source>
</evidence>
<feature type="repeat" description="ANK" evidence="1">
    <location>
        <begin position="125"/>
        <end position="158"/>
    </location>
</feature>
<dbReference type="Gene3D" id="1.25.40.20">
    <property type="entry name" value="Ankyrin repeat-containing domain"/>
    <property type="match status" value="3"/>
</dbReference>
<dbReference type="Pfam" id="PF12796">
    <property type="entry name" value="Ank_2"/>
    <property type="match status" value="3"/>
</dbReference>
<evidence type="ECO:0000313" key="3">
    <source>
        <dbReference type="Proteomes" id="UP000095280"/>
    </source>
</evidence>
<feature type="region of interest" description="Disordered" evidence="2">
    <location>
        <begin position="1"/>
        <end position="38"/>
    </location>
</feature>
<dbReference type="SUPFAM" id="SSF48403">
    <property type="entry name" value="Ankyrin repeat"/>
    <property type="match status" value="1"/>
</dbReference>
<dbReference type="Proteomes" id="UP000095280">
    <property type="component" value="Unplaced"/>
</dbReference>
<feature type="compositionally biased region" description="Low complexity" evidence="2">
    <location>
        <begin position="12"/>
        <end position="21"/>
    </location>
</feature>
<dbReference type="PANTHER" id="PTHR24184:SF11">
    <property type="entry name" value="ANKYRIN REPEAT AND SOCS BOX CONTAINING 3"/>
    <property type="match status" value="1"/>
</dbReference>
<feature type="repeat" description="ANK" evidence="1">
    <location>
        <begin position="159"/>
        <end position="191"/>
    </location>
</feature>
<proteinExistence type="predicted"/>
<evidence type="ECO:0000256" key="2">
    <source>
        <dbReference type="SAM" id="MobiDB-lite"/>
    </source>
</evidence>
<dbReference type="InterPro" id="IPR036770">
    <property type="entry name" value="Ankyrin_rpt-contain_sf"/>
</dbReference>
<evidence type="ECO:0000256" key="1">
    <source>
        <dbReference type="PROSITE-ProRule" id="PRU00023"/>
    </source>
</evidence>
<dbReference type="PANTHER" id="PTHR24184">
    <property type="entry name" value="SI:CH211-189E2.2"/>
    <property type="match status" value="1"/>
</dbReference>
<dbReference type="InterPro" id="IPR002110">
    <property type="entry name" value="Ankyrin_rpt"/>
</dbReference>
<dbReference type="PROSITE" id="PS50088">
    <property type="entry name" value="ANK_REPEAT"/>
    <property type="match status" value="4"/>
</dbReference>